<comment type="similarity">
    <text evidence="9">Belongs to the tRNA nucleotidyltransferase/poly(A) polymerase family.</text>
</comment>
<proteinExistence type="inferred from homology"/>
<dbReference type="EMBL" id="PFET01000004">
    <property type="protein sequence ID" value="PJE76185.1"/>
    <property type="molecule type" value="Genomic_DNA"/>
</dbReference>
<evidence type="ECO:0000313" key="11">
    <source>
        <dbReference type="EMBL" id="PJE76185.1"/>
    </source>
</evidence>
<keyword evidence="7" id="KW-0460">Magnesium</keyword>
<dbReference type="SUPFAM" id="SSF81301">
    <property type="entry name" value="Nucleotidyltransferase"/>
    <property type="match status" value="1"/>
</dbReference>
<dbReference type="Gene3D" id="1.10.3090.10">
    <property type="entry name" value="cca-adding enzyme, domain 2"/>
    <property type="match status" value="1"/>
</dbReference>
<keyword evidence="1 9" id="KW-0808">Transferase</keyword>
<dbReference type="Proteomes" id="UP000231152">
    <property type="component" value="Unassembled WGS sequence"/>
</dbReference>
<dbReference type="GO" id="GO:0016779">
    <property type="term" value="F:nucleotidyltransferase activity"/>
    <property type="evidence" value="ECO:0007669"/>
    <property type="project" value="UniProtKB-KW"/>
</dbReference>
<evidence type="ECO:0000256" key="4">
    <source>
        <dbReference type="ARBA" id="ARBA00022723"/>
    </source>
</evidence>
<dbReference type="GO" id="GO:0046872">
    <property type="term" value="F:metal ion binding"/>
    <property type="evidence" value="ECO:0007669"/>
    <property type="project" value="UniProtKB-KW"/>
</dbReference>
<dbReference type="GO" id="GO:0005524">
    <property type="term" value="F:ATP binding"/>
    <property type="evidence" value="ECO:0007669"/>
    <property type="project" value="UniProtKB-KW"/>
</dbReference>
<dbReference type="SUPFAM" id="SSF81891">
    <property type="entry name" value="Poly A polymerase C-terminal region-like"/>
    <property type="match status" value="1"/>
</dbReference>
<keyword evidence="6" id="KW-0067">ATP-binding</keyword>
<dbReference type="CDD" id="cd00077">
    <property type="entry name" value="HDc"/>
    <property type="match status" value="1"/>
</dbReference>
<evidence type="ECO:0000256" key="3">
    <source>
        <dbReference type="ARBA" id="ARBA00022695"/>
    </source>
</evidence>
<dbReference type="Gene3D" id="3.30.460.10">
    <property type="entry name" value="Beta Polymerase, domain 2"/>
    <property type="match status" value="1"/>
</dbReference>
<dbReference type="GO" id="GO:0008033">
    <property type="term" value="P:tRNA processing"/>
    <property type="evidence" value="ECO:0007669"/>
    <property type="project" value="UniProtKB-KW"/>
</dbReference>
<evidence type="ECO:0000313" key="12">
    <source>
        <dbReference type="Proteomes" id="UP000231152"/>
    </source>
</evidence>
<name>A0A2M8LFI9_9BACT</name>
<feature type="domain" description="Poly A polymerase head" evidence="10">
    <location>
        <begin position="89"/>
        <end position="222"/>
    </location>
</feature>
<evidence type="ECO:0000256" key="9">
    <source>
        <dbReference type="RuleBase" id="RU003953"/>
    </source>
</evidence>
<evidence type="ECO:0000256" key="8">
    <source>
        <dbReference type="ARBA" id="ARBA00022884"/>
    </source>
</evidence>
<dbReference type="AlphaFoldDB" id="A0A2M8LFI9"/>
<protein>
    <recommendedName>
        <fullName evidence="10">Poly A polymerase head domain-containing protein</fullName>
    </recommendedName>
</protein>
<evidence type="ECO:0000256" key="5">
    <source>
        <dbReference type="ARBA" id="ARBA00022741"/>
    </source>
</evidence>
<dbReference type="PANTHER" id="PTHR47545:SF1">
    <property type="entry name" value="MULTIFUNCTIONAL CCA PROTEIN"/>
    <property type="match status" value="1"/>
</dbReference>
<dbReference type="InterPro" id="IPR003607">
    <property type="entry name" value="HD/PDEase_dom"/>
</dbReference>
<gene>
    <name evidence="11" type="ORF">COV04_00830</name>
</gene>
<dbReference type="CDD" id="cd05398">
    <property type="entry name" value="NT_ClassII-CCAase"/>
    <property type="match status" value="1"/>
</dbReference>
<evidence type="ECO:0000256" key="7">
    <source>
        <dbReference type="ARBA" id="ARBA00022842"/>
    </source>
</evidence>
<dbReference type="GO" id="GO:0003723">
    <property type="term" value="F:RNA binding"/>
    <property type="evidence" value="ECO:0007669"/>
    <property type="project" value="UniProtKB-KW"/>
</dbReference>
<keyword evidence="2" id="KW-0819">tRNA processing</keyword>
<dbReference type="Pfam" id="PF01743">
    <property type="entry name" value="PolyA_pol"/>
    <property type="match status" value="1"/>
</dbReference>
<evidence type="ECO:0000259" key="10">
    <source>
        <dbReference type="Pfam" id="PF01743"/>
    </source>
</evidence>
<dbReference type="PANTHER" id="PTHR47545">
    <property type="entry name" value="MULTIFUNCTIONAL CCA PROTEIN"/>
    <property type="match status" value="1"/>
</dbReference>
<accession>A0A2M8LFI9</accession>
<keyword evidence="4" id="KW-0479">Metal-binding</keyword>
<organism evidence="11 12">
    <name type="scientific">Candidatus Uhrbacteria bacterium CG10_big_fil_rev_8_21_14_0_10_48_11</name>
    <dbReference type="NCBI Taxonomy" id="1975037"/>
    <lineage>
        <taxon>Bacteria</taxon>
        <taxon>Candidatus Uhriibacteriota</taxon>
    </lineage>
</organism>
<evidence type="ECO:0000256" key="1">
    <source>
        <dbReference type="ARBA" id="ARBA00022679"/>
    </source>
</evidence>
<reference evidence="11 12" key="1">
    <citation type="submission" date="2017-09" db="EMBL/GenBank/DDBJ databases">
        <title>Depth-based differentiation of microbial function through sediment-hosted aquifers and enrichment of novel symbionts in the deep terrestrial subsurface.</title>
        <authorList>
            <person name="Probst A.J."/>
            <person name="Ladd B."/>
            <person name="Jarett J.K."/>
            <person name="Geller-Mcgrath D.E."/>
            <person name="Sieber C.M."/>
            <person name="Emerson J.B."/>
            <person name="Anantharaman K."/>
            <person name="Thomas B.C."/>
            <person name="Malmstrom R."/>
            <person name="Stieglmeier M."/>
            <person name="Klingl A."/>
            <person name="Woyke T."/>
            <person name="Ryan C.M."/>
            <person name="Banfield J.F."/>
        </authorList>
    </citation>
    <scope>NUCLEOTIDE SEQUENCE [LARGE SCALE GENOMIC DNA]</scope>
    <source>
        <strain evidence="11">CG10_big_fil_rev_8_21_14_0_10_48_11</strain>
    </source>
</reference>
<evidence type="ECO:0000256" key="6">
    <source>
        <dbReference type="ARBA" id="ARBA00022840"/>
    </source>
</evidence>
<sequence length="558" mass="62523">MNYSFLCLLLATRCTNVQRVAICNLGGVRLCRVGYRCADSAVGLNEALWYYAPMDKAEKILHDWQHQALKTKALAFYQPLINRYPKAGVYLVGGMVRDLLLGRETKDFDFVITKVGEKALITFLKKYGRVNLVGKMFGVIKFTPPSIREDEAIDIALPRLDKPGKGTGAYRDVTIVRRATLSILDDLVRRDYTVNAIAWSLTEKKLIDPANGISDLKKKLLRTVGESAQRFQEDYSRLLRGLRFSVVLGFGFAPQTWTSLKSLTKKLNAKVDDEFVVPREVIARELLKTFLVDPVAALTMYDKSGALSVLIPEIEATKRCPQPRRFHTEGSVWKHTILALSALRSRAYRRWITEEPDAELVVTVLLHDLAKPTMLRTPSTNKVDRVRFDGHDVVGGKMARAIAERLKLASPAVASGLHVDPANLEWLIGHHLILLHARPSEMKLTTIERYFVSHPLAHKLKALLLADTLGIIPADGRSYTKHLVELEAVLKKLCSTRSHKLPSPLLGGEEIMAYLKIGSGPKVGFLKRKLREEQLLGSVKTKAAAKRFLKNLHGKTNL</sequence>
<dbReference type="InterPro" id="IPR050124">
    <property type="entry name" value="tRNA_CCA-adding_enzyme"/>
</dbReference>
<keyword evidence="3" id="KW-0548">Nucleotidyltransferase</keyword>
<dbReference type="InterPro" id="IPR043519">
    <property type="entry name" value="NT_sf"/>
</dbReference>
<comment type="caution">
    <text evidence="11">The sequence shown here is derived from an EMBL/GenBank/DDBJ whole genome shotgun (WGS) entry which is preliminary data.</text>
</comment>
<keyword evidence="5" id="KW-0547">Nucleotide-binding</keyword>
<evidence type="ECO:0000256" key="2">
    <source>
        <dbReference type="ARBA" id="ARBA00022694"/>
    </source>
</evidence>
<dbReference type="InterPro" id="IPR002646">
    <property type="entry name" value="PolA_pol_head_dom"/>
</dbReference>
<keyword evidence="8 9" id="KW-0694">RNA-binding</keyword>